<dbReference type="GO" id="GO:0008168">
    <property type="term" value="F:methyltransferase activity"/>
    <property type="evidence" value="ECO:0007669"/>
    <property type="project" value="UniProtKB-KW"/>
</dbReference>
<dbReference type="EMBL" id="CP038267">
    <property type="protein sequence ID" value="QBR91151.1"/>
    <property type="molecule type" value="Genomic_DNA"/>
</dbReference>
<dbReference type="RefSeq" id="WP_135073469.1">
    <property type="nucleotide sequence ID" value="NZ_CP038267.1"/>
</dbReference>
<keyword evidence="4" id="KW-1185">Reference proteome</keyword>
<dbReference type="AlphaFoldDB" id="A0A4P7GHD7"/>
<evidence type="ECO:0000259" key="1">
    <source>
        <dbReference type="Pfam" id="PF13847"/>
    </source>
</evidence>
<dbReference type="InterPro" id="IPR036390">
    <property type="entry name" value="WH_DNA-bd_sf"/>
</dbReference>
<accession>A0A4P7GHD7</accession>
<dbReference type="Pfam" id="PF13847">
    <property type="entry name" value="Methyltransf_31"/>
    <property type="match status" value="1"/>
</dbReference>
<dbReference type="GO" id="GO:0032259">
    <property type="term" value="P:methylation"/>
    <property type="evidence" value="ECO:0007669"/>
    <property type="project" value="UniProtKB-KW"/>
</dbReference>
<dbReference type="InterPro" id="IPR048711">
    <property type="entry name" value="WHD_Rv2258c"/>
</dbReference>
<keyword evidence="3" id="KW-0808">Transferase</keyword>
<feature type="domain" description="Methyltransferase" evidence="1">
    <location>
        <begin position="178"/>
        <end position="289"/>
    </location>
</feature>
<organism evidence="3 4">
    <name type="scientific">Nocardioides euryhalodurans</name>
    <dbReference type="NCBI Taxonomy" id="2518370"/>
    <lineage>
        <taxon>Bacteria</taxon>
        <taxon>Bacillati</taxon>
        <taxon>Actinomycetota</taxon>
        <taxon>Actinomycetes</taxon>
        <taxon>Propionibacteriales</taxon>
        <taxon>Nocardioidaceae</taxon>
        <taxon>Nocardioides</taxon>
    </lineage>
</organism>
<dbReference type="CDD" id="cd02440">
    <property type="entry name" value="AdoMet_MTases"/>
    <property type="match status" value="1"/>
</dbReference>
<evidence type="ECO:0000313" key="3">
    <source>
        <dbReference type="EMBL" id="QBR91151.1"/>
    </source>
</evidence>
<dbReference type="KEGG" id="noy:EXE57_01870"/>
<keyword evidence="3" id="KW-0489">Methyltransferase</keyword>
<dbReference type="SUPFAM" id="SSF53335">
    <property type="entry name" value="S-adenosyl-L-methionine-dependent methyltransferases"/>
    <property type="match status" value="1"/>
</dbReference>
<dbReference type="PANTHER" id="PTHR45128:SF2">
    <property type="entry name" value="METHYLTRANSFERASE DOMAIN-CONTAINING PROTEIN"/>
    <property type="match status" value="1"/>
</dbReference>
<evidence type="ECO:0000259" key="2">
    <source>
        <dbReference type="Pfam" id="PF21320"/>
    </source>
</evidence>
<protein>
    <submittedName>
        <fullName evidence="3">Class I SAM-dependent methyltransferase</fullName>
    </submittedName>
</protein>
<reference evidence="3 4" key="1">
    <citation type="submission" date="2019-03" db="EMBL/GenBank/DDBJ databases">
        <title>Three New Species of Nocardioides, Nocardioides euryhalodurans sp. nov., Nocardioides seonyuensis sp. nov. and Nocardioides eburneoflavus sp. nov., Iolated from Soil.</title>
        <authorList>
            <person name="Roh S.G."/>
            <person name="Lee C."/>
            <person name="Kim M.-K."/>
            <person name="Kim S.B."/>
        </authorList>
    </citation>
    <scope>NUCLEOTIDE SEQUENCE [LARGE SCALE GENOMIC DNA]</scope>
    <source>
        <strain evidence="3 4">MMS17-SY117</strain>
    </source>
</reference>
<sequence>MTTQLDAPSVDLTRLEEFATKVAVDRAIAYNGVLAYLGDRLGLWRALASVADTTSEELAERSGLAERYVREWLATQAAAGYVTYDGPTCRFSLPAEHALVLADEDSPVAGVAGFQVITAVYAAADQLAHAYATGEGVAWGDHDPRLFSGVDRFFRTLYRGSLVSEWLPSVEGLVERLEQGIRVLDVGCGLGSALVLMAEAFPASTFVGVDNHEESIRLARAAAAEAGVGDRVTFEVADATSYGGSHDLVCFFDAVHDMGDPVGALAHARSVLAEDGVVLAVEPFAHDRLEDGIGSPVTLTYLAASSALCVPNGMSQGTDTLGAQAGPARLTAAFRAAGFTQAGVAAETPYNLLIEARA</sequence>
<dbReference type="InterPro" id="IPR029063">
    <property type="entry name" value="SAM-dependent_MTases_sf"/>
</dbReference>
<evidence type="ECO:0000313" key="4">
    <source>
        <dbReference type="Proteomes" id="UP000294894"/>
    </source>
</evidence>
<dbReference type="Pfam" id="PF21320">
    <property type="entry name" value="WHD_Rv2258c"/>
    <property type="match status" value="1"/>
</dbReference>
<name>A0A4P7GHD7_9ACTN</name>
<dbReference type="OrthoDB" id="9801363at2"/>
<dbReference type="InterPro" id="IPR053173">
    <property type="entry name" value="SAM-binding_MTase"/>
</dbReference>
<proteinExistence type="predicted"/>
<feature type="domain" description="S-adenosylmethionine-dependent methyltransferase Rv2258c-like winged HTH" evidence="2">
    <location>
        <begin position="32"/>
        <end position="101"/>
    </location>
</feature>
<gene>
    <name evidence="3" type="ORF">EXE57_01870</name>
</gene>
<dbReference type="Proteomes" id="UP000294894">
    <property type="component" value="Chromosome"/>
</dbReference>
<dbReference type="PANTHER" id="PTHR45128">
    <property type="entry name" value="METHYLTRANSFERASE TYPE 11"/>
    <property type="match status" value="1"/>
</dbReference>
<dbReference type="SUPFAM" id="SSF46785">
    <property type="entry name" value="Winged helix' DNA-binding domain"/>
    <property type="match status" value="1"/>
</dbReference>
<dbReference type="InterPro" id="IPR025714">
    <property type="entry name" value="Methyltranfer_dom"/>
</dbReference>
<dbReference type="Gene3D" id="3.40.50.150">
    <property type="entry name" value="Vaccinia Virus protein VP39"/>
    <property type="match status" value="1"/>
</dbReference>